<proteinExistence type="predicted"/>
<name>A0AAD9JB17_9ANNE</name>
<accession>A0AAD9JB17</accession>
<dbReference type="EMBL" id="JAODUP010000436">
    <property type="protein sequence ID" value="KAK2149794.1"/>
    <property type="molecule type" value="Genomic_DNA"/>
</dbReference>
<evidence type="ECO:0000313" key="1">
    <source>
        <dbReference type="EMBL" id="KAK2149794.1"/>
    </source>
</evidence>
<sequence>MFGPLLSRKGLLLVLLTMGFVLFTYTYLKAAPVAAALKELMESPVESSQREDSHQPPPAEVTTRRMVFIVKEYKLLYCDLSKCGSTTFKTILGDLVMPVGYDYDMNHFTDVTGYKMFDDLSKEEQEVVMKDYFKGLYDYLRSVNSSDRLPEAPPQKHVRISDPNVNRLRVVSDMLKGINQDIVTNITELYRKDIKWAGCDWNRDGALCKLGSRSCC</sequence>
<gene>
    <name evidence="1" type="ORF">LSH36_436g03012</name>
</gene>
<keyword evidence="2" id="KW-1185">Reference proteome</keyword>
<dbReference type="AlphaFoldDB" id="A0AAD9JB17"/>
<reference evidence="1" key="1">
    <citation type="journal article" date="2023" name="Mol. Biol. Evol.">
        <title>Third-Generation Sequencing Reveals the Adaptive Role of the Epigenome in Three Deep-Sea Polychaetes.</title>
        <authorList>
            <person name="Perez M."/>
            <person name="Aroh O."/>
            <person name="Sun Y."/>
            <person name="Lan Y."/>
            <person name="Juniper S.K."/>
            <person name="Young C.R."/>
            <person name="Angers B."/>
            <person name="Qian P.Y."/>
        </authorList>
    </citation>
    <scope>NUCLEOTIDE SEQUENCE</scope>
    <source>
        <strain evidence="1">P08H-3</strain>
    </source>
</reference>
<dbReference type="Proteomes" id="UP001208570">
    <property type="component" value="Unassembled WGS sequence"/>
</dbReference>
<comment type="caution">
    <text evidence="1">The sequence shown here is derived from an EMBL/GenBank/DDBJ whole genome shotgun (WGS) entry which is preliminary data.</text>
</comment>
<protein>
    <recommendedName>
        <fullName evidence="3">Carbohydrate sulfotransferase</fullName>
    </recommendedName>
</protein>
<evidence type="ECO:0008006" key="3">
    <source>
        <dbReference type="Google" id="ProtNLM"/>
    </source>
</evidence>
<evidence type="ECO:0000313" key="2">
    <source>
        <dbReference type="Proteomes" id="UP001208570"/>
    </source>
</evidence>
<organism evidence="1 2">
    <name type="scientific">Paralvinella palmiformis</name>
    <dbReference type="NCBI Taxonomy" id="53620"/>
    <lineage>
        <taxon>Eukaryota</taxon>
        <taxon>Metazoa</taxon>
        <taxon>Spiralia</taxon>
        <taxon>Lophotrochozoa</taxon>
        <taxon>Annelida</taxon>
        <taxon>Polychaeta</taxon>
        <taxon>Sedentaria</taxon>
        <taxon>Canalipalpata</taxon>
        <taxon>Terebellida</taxon>
        <taxon>Terebelliformia</taxon>
        <taxon>Alvinellidae</taxon>
        <taxon>Paralvinella</taxon>
    </lineage>
</organism>